<evidence type="ECO:0000256" key="4">
    <source>
        <dbReference type="HAMAP-Rule" id="MF_02217"/>
    </source>
</evidence>
<gene>
    <name evidence="4" type="primary">trmR</name>
    <name evidence="5" type="ORF">HMPREF3200_01306</name>
</gene>
<comment type="catalytic activity">
    <reaction evidence="4">
        <text>5-hydroxyuridine(34) in tRNA + S-adenosyl-L-methionine = 5-methoxyuridine(34) in tRNA + S-adenosyl-L-homocysteine + H(+)</text>
        <dbReference type="Rhea" id="RHEA:60524"/>
        <dbReference type="Rhea" id="RHEA-COMP:13381"/>
        <dbReference type="Rhea" id="RHEA-COMP:15591"/>
        <dbReference type="ChEBI" id="CHEBI:15378"/>
        <dbReference type="ChEBI" id="CHEBI:57856"/>
        <dbReference type="ChEBI" id="CHEBI:59789"/>
        <dbReference type="ChEBI" id="CHEBI:136877"/>
        <dbReference type="ChEBI" id="CHEBI:143860"/>
    </reaction>
</comment>
<evidence type="ECO:0000256" key="3">
    <source>
        <dbReference type="ARBA" id="ARBA00022691"/>
    </source>
</evidence>
<name>A0A133KD51_9FIRM</name>
<dbReference type="InterPro" id="IPR050362">
    <property type="entry name" value="Cation-dep_OMT"/>
</dbReference>
<dbReference type="PANTHER" id="PTHR10509">
    <property type="entry name" value="O-METHYLTRANSFERASE-RELATED"/>
    <property type="match status" value="1"/>
</dbReference>
<keyword evidence="4" id="KW-0819">tRNA processing</keyword>
<comment type="function">
    <text evidence="4">Catalyzes the methylation of 5-hydroxyuridine (ho5U) to form 5-methoxyuridine (mo5U) at position 34 in tRNAs.</text>
</comment>
<comment type="subunit">
    <text evidence="4">Homodimer.</text>
</comment>
<dbReference type="AlphaFoldDB" id="A0A133KD51"/>
<protein>
    <recommendedName>
        <fullName evidence="4">tRNA 5-hydroxyuridine methyltransferase</fullName>
        <ecNumber evidence="4">2.1.1.-</ecNumber>
    </recommendedName>
    <alternativeName>
        <fullName evidence="4">ho5U methyltransferase</fullName>
    </alternativeName>
</protein>
<accession>A0A133KD51</accession>
<feature type="binding site" evidence="4">
    <location>
        <position position="37"/>
    </location>
    <ligand>
        <name>S-adenosyl-L-methionine</name>
        <dbReference type="ChEBI" id="CHEBI:59789"/>
    </ligand>
</feature>
<dbReference type="GO" id="GO:0016300">
    <property type="term" value="F:tRNA (uridine) methyltransferase activity"/>
    <property type="evidence" value="ECO:0007669"/>
    <property type="project" value="UniProtKB-UniRule"/>
</dbReference>
<keyword evidence="2 4" id="KW-0808">Transferase</keyword>
<dbReference type="PANTHER" id="PTHR10509:SF14">
    <property type="entry name" value="CAFFEOYL-COA O-METHYLTRANSFERASE 3-RELATED"/>
    <property type="match status" value="1"/>
</dbReference>
<keyword evidence="4" id="KW-0479">Metal-binding</keyword>
<organism evidence="5 6">
    <name type="scientific">Anaerococcus tetradius</name>
    <dbReference type="NCBI Taxonomy" id="33036"/>
    <lineage>
        <taxon>Bacteria</taxon>
        <taxon>Bacillati</taxon>
        <taxon>Bacillota</taxon>
        <taxon>Tissierellia</taxon>
        <taxon>Tissierellales</taxon>
        <taxon>Peptoniphilaceae</taxon>
        <taxon>Anaerococcus</taxon>
    </lineage>
</organism>
<dbReference type="GO" id="GO:0008757">
    <property type="term" value="F:S-adenosylmethionine-dependent methyltransferase activity"/>
    <property type="evidence" value="ECO:0007669"/>
    <property type="project" value="TreeGrafter"/>
</dbReference>
<dbReference type="GO" id="GO:0000287">
    <property type="term" value="F:magnesium ion binding"/>
    <property type="evidence" value="ECO:0007669"/>
    <property type="project" value="UniProtKB-UniRule"/>
</dbReference>
<dbReference type="Pfam" id="PF01596">
    <property type="entry name" value="Methyltransf_3"/>
    <property type="match status" value="1"/>
</dbReference>
<reference evidence="6" key="1">
    <citation type="submission" date="2016-01" db="EMBL/GenBank/DDBJ databases">
        <authorList>
            <person name="Mitreva M."/>
            <person name="Pepin K.H."/>
            <person name="Mihindukulasuriya K.A."/>
            <person name="Fulton R."/>
            <person name="Fronick C."/>
            <person name="O'Laughlin M."/>
            <person name="Miner T."/>
            <person name="Herter B."/>
            <person name="Rosa B.A."/>
            <person name="Cordes M."/>
            <person name="Tomlinson C."/>
            <person name="Wollam A."/>
            <person name="Palsikar V.B."/>
            <person name="Mardis E.R."/>
            <person name="Wilson R.K."/>
        </authorList>
    </citation>
    <scope>NUCLEOTIDE SEQUENCE [LARGE SCALE GENOMIC DNA]</scope>
    <source>
        <strain evidence="6">MJR8151</strain>
    </source>
</reference>
<dbReference type="HAMAP" id="MF_02217">
    <property type="entry name" value="TrmR_methyltr"/>
    <property type="match status" value="1"/>
</dbReference>
<dbReference type="SUPFAM" id="SSF53335">
    <property type="entry name" value="S-adenosyl-L-methionine-dependent methyltransferases"/>
    <property type="match status" value="1"/>
</dbReference>
<dbReference type="EC" id="2.1.1.-" evidence="4"/>
<dbReference type="PROSITE" id="PS51682">
    <property type="entry name" value="SAM_OMT_I"/>
    <property type="match status" value="1"/>
</dbReference>
<feature type="binding site" evidence="4">
    <location>
        <position position="127"/>
    </location>
    <ligand>
        <name>Mg(2+)</name>
        <dbReference type="ChEBI" id="CHEBI:18420"/>
    </ligand>
</feature>
<keyword evidence="1 4" id="KW-0489">Methyltransferase</keyword>
<feature type="binding site" evidence="4">
    <location>
        <position position="154"/>
    </location>
    <ligand>
        <name>Mg(2+)</name>
        <dbReference type="ChEBI" id="CHEBI:18420"/>
    </ligand>
</feature>
<feature type="binding site" evidence="4">
    <location>
        <position position="83"/>
    </location>
    <ligand>
        <name>S-adenosyl-L-methionine</name>
        <dbReference type="ChEBI" id="CHEBI:59789"/>
    </ligand>
</feature>
<dbReference type="OrthoDB" id="9799672at2"/>
<dbReference type="InterPro" id="IPR029063">
    <property type="entry name" value="SAM-dependent_MTases_sf"/>
</dbReference>
<evidence type="ECO:0000313" key="5">
    <source>
        <dbReference type="EMBL" id="KWZ77486.1"/>
    </source>
</evidence>
<dbReference type="InterPro" id="IPR043675">
    <property type="entry name" value="TrmR_methyltr"/>
</dbReference>
<dbReference type="GO" id="GO:0030488">
    <property type="term" value="P:tRNA methylation"/>
    <property type="evidence" value="ECO:0007669"/>
    <property type="project" value="UniProtKB-UniRule"/>
</dbReference>
<keyword evidence="4" id="KW-0460">Magnesium</keyword>
<evidence type="ECO:0000313" key="6">
    <source>
        <dbReference type="Proteomes" id="UP000070383"/>
    </source>
</evidence>
<dbReference type="RefSeq" id="WP_060929573.1">
    <property type="nucleotide sequence ID" value="NZ_CAMPUE010000001.1"/>
</dbReference>
<comment type="similarity">
    <text evidence="4">Belongs to the class I-like SAM-binding methyltransferase superfamily. Cation-dependent O-methyltransferase family.</text>
</comment>
<dbReference type="InterPro" id="IPR002935">
    <property type="entry name" value="SAM_O-MeTrfase"/>
</dbReference>
<dbReference type="EMBL" id="LRPM01000048">
    <property type="protein sequence ID" value="KWZ77486.1"/>
    <property type="molecule type" value="Genomic_DNA"/>
</dbReference>
<comment type="caution">
    <text evidence="5">The sequence shown here is derived from an EMBL/GenBank/DDBJ whole genome shotgun (WGS) entry which is preliminary data.</text>
</comment>
<keyword evidence="3 4" id="KW-0949">S-adenosyl-L-methionine</keyword>
<keyword evidence="6" id="KW-1185">Reference proteome</keyword>
<evidence type="ECO:0000256" key="1">
    <source>
        <dbReference type="ARBA" id="ARBA00022603"/>
    </source>
</evidence>
<dbReference type="Proteomes" id="UP000070383">
    <property type="component" value="Unassembled WGS sequence"/>
</dbReference>
<dbReference type="Gene3D" id="3.40.50.150">
    <property type="entry name" value="Vaccinia Virus protein VP39"/>
    <property type="match status" value="1"/>
</dbReference>
<feature type="binding site" evidence="4">
    <location>
        <position position="155"/>
    </location>
    <ligand>
        <name>Mg(2+)</name>
        <dbReference type="ChEBI" id="CHEBI:18420"/>
    </ligand>
</feature>
<feature type="binding site" evidence="4">
    <location>
        <begin position="109"/>
        <end position="110"/>
    </location>
    <ligand>
        <name>S-adenosyl-L-methionine</name>
        <dbReference type="ChEBI" id="CHEBI:59789"/>
    </ligand>
</feature>
<dbReference type="PATRIC" id="fig|33036.3.peg.1294"/>
<dbReference type="GO" id="GO:0008171">
    <property type="term" value="F:O-methyltransferase activity"/>
    <property type="evidence" value="ECO:0007669"/>
    <property type="project" value="InterPro"/>
</dbReference>
<feature type="binding site" evidence="4">
    <location>
        <position position="67"/>
    </location>
    <ligand>
        <name>S-adenosyl-L-methionine</name>
        <dbReference type="ChEBI" id="CHEBI:59789"/>
    </ligand>
</feature>
<sequence length="213" mass="24501">MNPINREYITSFIDDLLEDMDFLELRKFAEENSVPIMKVETKEFLKSLVKMKNPSSILELGTAIGYSSLVFEKYSQAKITTIELSEEMANIARDNFEKYNANVNLINDDAKKALTNLNQGFDFVFIDANKSNYKFYFDYVDKNLLNDGGVIICDNILFRGEVCNDDLIEKRKITIVKRLRKFLAYITSRNDYITSIIPIGDGISISCKGKNYE</sequence>
<dbReference type="CDD" id="cd02440">
    <property type="entry name" value="AdoMet_MTases"/>
    <property type="match status" value="1"/>
</dbReference>
<feature type="binding site" evidence="4">
    <location>
        <position position="127"/>
    </location>
    <ligand>
        <name>S-adenosyl-L-methionine</name>
        <dbReference type="ChEBI" id="CHEBI:59789"/>
    </ligand>
</feature>
<dbReference type="STRING" id="33036.HMPREF3200_01306"/>
<evidence type="ECO:0000256" key="2">
    <source>
        <dbReference type="ARBA" id="ARBA00022679"/>
    </source>
</evidence>
<proteinExistence type="inferred from homology"/>